<dbReference type="GO" id="GO:0016020">
    <property type="term" value="C:membrane"/>
    <property type="evidence" value="ECO:0007669"/>
    <property type="project" value="UniProtKB-SubCell"/>
</dbReference>
<sequence length="576" mass="62665">MVTVPPNKWGFFGFWSFFLFIAIYARVGVPARFDKETRERFYGTMLNSSAPESTDGTLAKMFDRVLEKEFSDNDQPEAPDKSSFNSSVADQQAVLETVAKITHEKGKRNDTNEGNGTRPFQLQDVFSLENEDSDDVTTLIDKKDNVFVMSNKKSRYPILQVDLRLISDLVVAIVSAAIGGILFSCLGQPVIVGYLLAGSLIGPGGLKFISEMVQVETVAQFGVVFLLFALGLEFSLAKLKAVGPVAVIGGLLQIIIFMFLCGILAKLFGAKLSEGVFVGSFLSMSSTAVVVKFLGVDRNSNNALHVHVTIGTLIFQDCAVGLLFALLPVLGGNSGLLQGMVSMGKLLLVLSLYLTATSILSWSFVPRFLKLMMQLSSQTNELYQLAAVAFCLLSAWCSDKLGLSLELGSFMAGVMISTTDFAQHTLDQVEPIRNLFAALFLSSIGMLIHVQFLWNHVDILLASVILVVVVKTAVIAIVTKAFGYSIRTSFIVGISLAQIGEFAFVLLSRASNLHLVEGKMYLLLLGTTALSLVTTPLLFKLIPAVMNLGVLMHWFPSESTTQNEGKPSMNEANRLL</sequence>
<reference evidence="11" key="1">
    <citation type="journal article" date="2020" name="Nat. Commun.">
        <title>Genome sequence of the cluster root forming white lupin.</title>
        <authorList>
            <person name="Hufnagel B."/>
            <person name="Marques A."/>
            <person name="Soriano A."/>
            <person name="Marques L."/>
            <person name="Divol F."/>
            <person name="Doumas P."/>
            <person name="Sallet E."/>
            <person name="Mancinotti D."/>
            <person name="Carrere S."/>
            <person name="Marande W."/>
            <person name="Arribat S."/>
            <person name="Keller J."/>
            <person name="Huneau C."/>
            <person name="Blein T."/>
            <person name="Aime D."/>
            <person name="Laguerre M."/>
            <person name="Taylor J."/>
            <person name="Schubert V."/>
            <person name="Nelson M."/>
            <person name="Geu-Flores F."/>
            <person name="Crespi M."/>
            <person name="Gallardo-Guerrero K."/>
            <person name="Delaux P.-M."/>
            <person name="Salse J."/>
            <person name="Berges H."/>
            <person name="Guyot R."/>
            <person name="Gouzy J."/>
            <person name="Peret B."/>
        </authorList>
    </citation>
    <scope>NUCLEOTIDE SEQUENCE [LARGE SCALE GENOMIC DNA]</scope>
    <source>
        <strain evidence="11">cv. Amiga</strain>
    </source>
</reference>
<keyword evidence="3" id="KW-0050">Antiport</keyword>
<keyword evidence="7" id="KW-0406">Ion transport</keyword>
<accession>A0A6A5PJG3</accession>
<evidence type="ECO:0000256" key="6">
    <source>
        <dbReference type="ARBA" id="ARBA00022989"/>
    </source>
</evidence>
<dbReference type="OrthoDB" id="1654420at2759"/>
<dbReference type="PANTHER" id="PTHR16254">
    <property type="entry name" value="POTASSIUM/PROTON ANTIPORTER-RELATED"/>
    <property type="match status" value="1"/>
</dbReference>
<dbReference type="AlphaFoldDB" id="A0A6A5PJG3"/>
<evidence type="ECO:0000259" key="9">
    <source>
        <dbReference type="Pfam" id="PF00999"/>
    </source>
</evidence>
<keyword evidence="2" id="KW-0813">Transport</keyword>
<evidence type="ECO:0000256" key="2">
    <source>
        <dbReference type="ARBA" id="ARBA00022448"/>
    </source>
</evidence>
<keyword evidence="11" id="KW-1185">Reference proteome</keyword>
<evidence type="ECO:0000256" key="5">
    <source>
        <dbReference type="ARBA" id="ARBA00022729"/>
    </source>
</evidence>
<evidence type="ECO:0000256" key="7">
    <source>
        <dbReference type="ARBA" id="ARBA00023065"/>
    </source>
</evidence>
<dbReference type="Pfam" id="PF00999">
    <property type="entry name" value="Na_H_Exchanger"/>
    <property type="match status" value="1"/>
</dbReference>
<evidence type="ECO:0000313" key="10">
    <source>
        <dbReference type="EMBL" id="KAE9617212.1"/>
    </source>
</evidence>
<evidence type="ECO:0000313" key="11">
    <source>
        <dbReference type="Proteomes" id="UP000447434"/>
    </source>
</evidence>
<comment type="caution">
    <text evidence="10">The sequence shown here is derived from an EMBL/GenBank/DDBJ whole genome shotgun (WGS) entry which is preliminary data.</text>
</comment>
<feature type="domain" description="Cation/H+ exchanger transmembrane" evidence="9">
    <location>
        <begin position="173"/>
        <end position="540"/>
    </location>
</feature>
<dbReference type="InterPro" id="IPR038770">
    <property type="entry name" value="Na+/solute_symporter_sf"/>
</dbReference>
<dbReference type="PANTHER" id="PTHR16254:SF20">
    <property type="entry name" value="K(+) EFFLUX ANTIPORTER 5"/>
    <property type="match status" value="1"/>
</dbReference>
<evidence type="ECO:0000256" key="4">
    <source>
        <dbReference type="ARBA" id="ARBA00022692"/>
    </source>
</evidence>
<evidence type="ECO:0000256" key="1">
    <source>
        <dbReference type="ARBA" id="ARBA00004141"/>
    </source>
</evidence>
<proteinExistence type="predicted"/>
<dbReference type="InterPro" id="IPR006153">
    <property type="entry name" value="Cation/H_exchanger_TM"/>
</dbReference>
<gene>
    <name evidence="10" type="ORF">Lalb_Chr03g0033031</name>
</gene>
<organism evidence="10 11">
    <name type="scientific">Lupinus albus</name>
    <name type="common">White lupine</name>
    <name type="synonym">Lupinus termis</name>
    <dbReference type="NCBI Taxonomy" id="3870"/>
    <lineage>
        <taxon>Eukaryota</taxon>
        <taxon>Viridiplantae</taxon>
        <taxon>Streptophyta</taxon>
        <taxon>Embryophyta</taxon>
        <taxon>Tracheophyta</taxon>
        <taxon>Spermatophyta</taxon>
        <taxon>Magnoliopsida</taxon>
        <taxon>eudicotyledons</taxon>
        <taxon>Gunneridae</taxon>
        <taxon>Pentapetalae</taxon>
        <taxon>rosids</taxon>
        <taxon>fabids</taxon>
        <taxon>Fabales</taxon>
        <taxon>Fabaceae</taxon>
        <taxon>Papilionoideae</taxon>
        <taxon>50 kb inversion clade</taxon>
        <taxon>genistoids sensu lato</taxon>
        <taxon>core genistoids</taxon>
        <taxon>Genisteae</taxon>
        <taxon>Lupinus</taxon>
    </lineage>
</organism>
<dbReference type="Gene3D" id="1.20.1530.20">
    <property type="match status" value="1"/>
</dbReference>
<keyword evidence="5" id="KW-0732">Signal</keyword>
<comment type="subcellular location">
    <subcellularLocation>
        <location evidence="1">Membrane</location>
        <topology evidence="1">Multi-pass membrane protein</topology>
    </subcellularLocation>
</comment>
<dbReference type="GO" id="GO:0015386">
    <property type="term" value="F:potassium:proton antiporter activity"/>
    <property type="evidence" value="ECO:0007669"/>
    <property type="project" value="InterPro"/>
</dbReference>
<keyword evidence="4" id="KW-0812">Transmembrane</keyword>
<dbReference type="EMBL" id="WOCE01000003">
    <property type="protein sequence ID" value="KAE9617212.1"/>
    <property type="molecule type" value="Genomic_DNA"/>
</dbReference>
<evidence type="ECO:0000256" key="8">
    <source>
        <dbReference type="ARBA" id="ARBA00023136"/>
    </source>
</evidence>
<dbReference type="Proteomes" id="UP000447434">
    <property type="component" value="Chromosome 3"/>
</dbReference>
<evidence type="ECO:0000256" key="3">
    <source>
        <dbReference type="ARBA" id="ARBA00022449"/>
    </source>
</evidence>
<protein>
    <submittedName>
        <fullName evidence="10">Putative cation/H+ exchanger</fullName>
    </submittedName>
</protein>
<keyword evidence="8" id="KW-0472">Membrane</keyword>
<keyword evidence="6" id="KW-1133">Transmembrane helix</keyword>
<dbReference type="InterPro" id="IPR045158">
    <property type="entry name" value="KEA4/5/6-like"/>
</dbReference>
<name>A0A6A5PJG3_LUPAL</name>